<organism evidence="1 2">
    <name type="scientific">Nannocystis punicea</name>
    <dbReference type="NCBI Taxonomy" id="2995304"/>
    <lineage>
        <taxon>Bacteria</taxon>
        <taxon>Pseudomonadati</taxon>
        <taxon>Myxococcota</taxon>
        <taxon>Polyangia</taxon>
        <taxon>Nannocystales</taxon>
        <taxon>Nannocystaceae</taxon>
        <taxon>Nannocystis</taxon>
    </lineage>
</organism>
<dbReference type="RefSeq" id="WP_269032667.1">
    <property type="nucleotide sequence ID" value="NZ_CP114040.1"/>
</dbReference>
<gene>
    <name evidence="1" type="ORF">O0S08_29460</name>
</gene>
<accession>A0ABY7GTQ3</accession>
<evidence type="ECO:0000313" key="2">
    <source>
        <dbReference type="Proteomes" id="UP001164459"/>
    </source>
</evidence>
<reference evidence="1" key="1">
    <citation type="submission" date="2022-11" db="EMBL/GenBank/DDBJ databases">
        <title>Minimal conservation of predation-associated metabolite biosynthetic gene clusters underscores biosynthetic potential of Myxococcota including descriptions for ten novel species: Archangium lansinium sp. nov., Myxococcus landrumus sp. nov., Nannocystis bai.</title>
        <authorList>
            <person name="Ahearne A."/>
            <person name="Stevens C."/>
            <person name="Dowd S."/>
        </authorList>
    </citation>
    <scope>NUCLEOTIDE SEQUENCE</scope>
    <source>
        <strain evidence="1">Fl3</strain>
    </source>
</reference>
<evidence type="ECO:0000313" key="1">
    <source>
        <dbReference type="EMBL" id="WAS90337.1"/>
    </source>
</evidence>
<dbReference type="EMBL" id="CP114040">
    <property type="protein sequence ID" value="WAS90337.1"/>
    <property type="molecule type" value="Genomic_DNA"/>
</dbReference>
<proteinExistence type="predicted"/>
<dbReference type="Proteomes" id="UP001164459">
    <property type="component" value="Chromosome"/>
</dbReference>
<protein>
    <recommendedName>
        <fullName evidence="3">MYXO-CTERM domain-containing protein</fullName>
    </recommendedName>
</protein>
<keyword evidence="2" id="KW-1185">Reference proteome</keyword>
<evidence type="ECO:0008006" key="3">
    <source>
        <dbReference type="Google" id="ProtNLM"/>
    </source>
</evidence>
<name>A0ABY7GTQ3_9BACT</name>
<sequence length="352" mass="37487">MRLQDRYLGTGLVIAALALTPGRADACSTSSPEQGLAVWELMNPPDRLDTAPGGVVALSASVWDMELAEAAARASVTLERDGATSSTTIELVPLATEMFRGLPLWTVVVVARPAEPLVAGEYQVTLAVDRVDFGLEERTFPLNVTAEPLAPLQAPTAAVFEATEVRGELRDSVCCERGPDSCGGMSICRPTEIEQLPALSIRPASLPDAARGNSVLWVQRLDADGQADPSGLFRNLGRHDFTWSVPFAAAQAEYCVILGATNLVDGTSVSSAPRCLSREQVGEPHVVAEELTPEEVELWGCLTPPVHEDGTPFGEAAQVEEEKGCRLGGAGGAWGLLGLVVGLRLRARRRRR</sequence>